<proteinExistence type="predicted"/>
<reference evidence="2 3" key="1">
    <citation type="journal article" date="2014" name="Nat. Genet.">
        <title>Genome and transcriptome of the porcine whipworm Trichuris suis.</title>
        <authorList>
            <person name="Jex A.R."/>
            <person name="Nejsum P."/>
            <person name="Schwarz E.M."/>
            <person name="Hu L."/>
            <person name="Young N.D."/>
            <person name="Hall R.S."/>
            <person name="Korhonen P.K."/>
            <person name="Liao S."/>
            <person name="Thamsborg S."/>
            <person name="Xia J."/>
            <person name="Xu P."/>
            <person name="Wang S."/>
            <person name="Scheerlinck J.P."/>
            <person name="Hofmann A."/>
            <person name="Sternberg P.W."/>
            <person name="Wang J."/>
            <person name="Gasser R.B."/>
        </authorList>
    </citation>
    <scope>NUCLEOTIDE SEQUENCE [LARGE SCALE GENOMIC DNA]</scope>
    <source>
        <strain evidence="2">DCEP-RM93M</strain>
    </source>
</reference>
<evidence type="ECO:0000256" key="1">
    <source>
        <dbReference type="SAM" id="SignalP"/>
    </source>
</evidence>
<dbReference type="AlphaFoldDB" id="A0A085M8J8"/>
<protein>
    <submittedName>
        <fullName evidence="2">Uncharacterized protein</fullName>
    </submittedName>
</protein>
<dbReference type="Proteomes" id="UP000030764">
    <property type="component" value="Unassembled WGS sequence"/>
</dbReference>
<gene>
    <name evidence="2" type="ORF">M513_05460</name>
</gene>
<evidence type="ECO:0000313" key="2">
    <source>
        <dbReference type="EMBL" id="KFD53544.1"/>
    </source>
</evidence>
<accession>A0A085M8J8</accession>
<sequence>MNAIFSRNGFLVSRCLAAVNLLVEIGSAEPWLVCAYANVYRKDRLEIVEKCEQSIFLSRREPSEPLKEMLFDCESIIHLLTSSWHFLAIAVHVQDALKSHQIP</sequence>
<feature type="signal peptide" evidence="1">
    <location>
        <begin position="1"/>
        <end position="28"/>
    </location>
</feature>
<dbReference type="EMBL" id="KL363215">
    <property type="protein sequence ID" value="KFD53544.1"/>
    <property type="molecule type" value="Genomic_DNA"/>
</dbReference>
<keyword evidence="1" id="KW-0732">Signal</keyword>
<evidence type="ECO:0000313" key="3">
    <source>
        <dbReference type="Proteomes" id="UP000030764"/>
    </source>
</evidence>
<organism evidence="2 3">
    <name type="scientific">Trichuris suis</name>
    <name type="common">pig whipworm</name>
    <dbReference type="NCBI Taxonomy" id="68888"/>
    <lineage>
        <taxon>Eukaryota</taxon>
        <taxon>Metazoa</taxon>
        <taxon>Ecdysozoa</taxon>
        <taxon>Nematoda</taxon>
        <taxon>Enoplea</taxon>
        <taxon>Dorylaimia</taxon>
        <taxon>Trichinellida</taxon>
        <taxon>Trichuridae</taxon>
        <taxon>Trichuris</taxon>
    </lineage>
</organism>
<keyword evidence="3" id="KW-1185">Reference proteome</keyword>
<feature type="chain" id="PRO_5001795067" evidence="1">
    <location>
        <begin position="29"/>
        <end position="103"/>
    </location>
</feature>
<name>A0A085M8J8_9BILA</name>